<accession>A0A931HC20</accession>
<dbReference type="Proteomes" id="UP000617634">
    <property type="component" value="Unassembled WGS sequence"/>
</dbReference>
<dbReference type="EMBL" id="JADZGI010000001">
    <property type="protein sequence ID" value="MBH0113029.1"/>
    <property type="molecule type" value="Genomic_DNA"/>
</dbReference>
<gene>
    <name evidence="1" type="ORF">I5E68_08710</name>
</gene>
<dbReference type="AlphaFoldDB" id="A0A931HC20"/>
<evidence type="ECO:0000313" key="1">
    <source>
        <dbReference type="EMBL" id="MBH0113029.1"/>
    </source>
</evidence>
<reference evidence="1" key="1">
    <citation type="submission" date="2020-11" db="EMBL/GenBank/DDBJ databases">
        <title>Novosphingobium aureum sp. nov., a marine bacterium isolated from sediment of a salt flat.</title>
        <authorList>
            <person name="Yoo Y."/>
            <person name="Kim J.-J."/>
        </authorList>
    </citation>
    <scope>NUCLEOTIDE SEQUENCE</scope>
    <source>
        <strain evidence="1">YJ-S2-02</strain>
    </source>
</reference>
<protein>
    <submittedName>
        <fullName evidence="1">Uncharacterized protein</fullName>
    </submittedName>
</protein>
<proteinExistence type="predicted"/>
<keyword evidence="2" id="KW-1185">Reference proteome</keyword>
<organism evidence="1 2">
    <name type="scientific">Novosphingobium aureum</name>
    <dbReference type="NCBI Taxonomy" id="2792964"/>
    <lineage>
        <taxon>Bacteria</taxon>
        <taxon>Pseudomonadati</taxon>
        <taxon>Pseudomonadota</taxon>
        <taxon>Alphaproteobacteria</taxon>
        <taxon>Sphingomonadales</taxon>
        <taxon>Sphingomonadaceae</taxon>
        <taxon>Novosphingobium</taxon>
    </lineage>
</organism>
<name>A0A931HC20_9SPHN</name>
<evidence type="ECO:0000313" key="2">
    <source>
        <dbReference type="Proteomes" id="UP000617634"/>
    </source>
</evidence>
<sequence length="95" mass="10346">MGTLAIGKYACELPGDAGGKIGEPVPEYDFSIVNASSYKAQGIRGSYLYTGNTVTMTGGKFKGLRFERVSAGFLRELGEQRPEGPMRCIMVARRY</sequence>
<comment type="caution">
    <text evidence="1">The sequence shown here is derived from an EMBL/GenBank/DDBJ whole genome shotgun (WGS) entry which is preliminary data.</text>
</comment>